<dbReference type="Gene3D" id="1.20.1280.50">
    <property type="match status" value="1"/>
</dbReference>
<feature type="region of interest" description="Disordered" evidence="1">
    <location>
        <begin position="75"/>
        <end position="102"/>
    </location>
</feature>
<dbReference type="STRING" id="200361.A0A453MPE0"/>
<reference evidence="3" key="4">
    <citation type="submission" date="2019-03" db="UniProtKB">
        <authorList>
            <consortium name="EnsemblPlants"/>
        </authorList>
    </citation>
    <scope>IDENTIFICATION</scope>
</reference>
<evidence type="ECO:0000259" key="2">
    <source>
        <dbReference type="SMART" id="SM00256"/>
    </source>
</evidence>
<organism evidence="3 4">
    <name type="scientific">Aegilops tauschii subsp. strangulata</name>
    <name type="common">Goatgrass</name>
    <dbReference type="NCBI Taxonomy" id="200361"/>
    <lineage>
        <taxon>Eukaryota</taxon>
        <taxon>Viridiplantae</taxon>
        <taxon>Streptophyta</taxon>
        <taxon>Embryophyta</taxon>
        <taxon>Tracheophyta</taxon>
        <taxon>Spermatophyta</taxon>
        <taxon>Magnoliopsida</taxon>
        <taxon>Liliopsida</taxon>
        <taxon>Poales</taxon>
        <taxon>Poaceae</taxon>
        <taxon>BOP clade</taxon>
        <taxon>Pooideae</taxon>
        <taxon>Triticodae</taxon>
        <taxon>Triticeae</taxon>
        <taxon>Triticinae</taxon>
        <taxon>Aegilops</taxon>
    </lineage>
</organism>
<dbReference type="SUPFAM" id="SSF81383">
    <property type="entry name" value="F-box domain"/>
    <property type="match status" value="1"/>
</dbReference>
<dbReference type="InterPro" id="IPR036047">
    <property type="entry name" value="F-box-like_dom_sf"/>
</dbReference>
<dbReference type="Proteomes" id="UP000015105">
    <property type="component" value="Chromosome 6D"/>
</dbReference>
<dbReference type="InterPro" id="IPR001810">
    <property type="entry name" value="F-box_dom"/>
</dbReference>
<dbReference type="PANTHER" id="PTHR32133">
    <property type="entry name" value="OS07G0120400 PROTEIN"/>
    <property type="match status" value="1"/>
</dbReference>
<dbReference type="PANTHER" id="PTHR32133:SF364">
    <property type="entry name" value="F-BOX DOMAIN-CONTAINING PROTEIN"/>
    <property type="match status" value="1"/>
</dbReference>
<accession>A0A453MPE0</accession>
<evidence type="ECO:0000313" key="3">
    <source>
        <dbReference type="EnsemblPlants" id="AET6Gv20016100.1"/>
    </source>
</evidence>
<reference evidence="3" key="3">
    <citation type="journal article" date="2017" name="Nature">
        <title>Genome sequence of the progenitor of the wheat D genome Aegilops tauschii.</title>
        <authorList>
            <person name="Luo M.C."/>
            <person name="Gu Y.Q."/>
            <person name="Puiu D."/>
            <person name="Wang H."/>
            <person name="Twardziok S.O."/>
            <person name="Deal K.R."/>
            <person name="Huo N."/>
            <person name="Zhu T."/>
            <person name="Wang L."/>
            <person name="Wang Y."/>
            <person name="McGuire P.E."/>
            <person name="Liu S."/>
            <person name="Long H."/>
            <person name="Ramasamy R.K."/>
            <person name="Rodriguez J.C."/>
            <person name="Van S.L."/>
            <person name="Yuan L."/>
            <person name="Wang Z."/>
            <person name="Xia Z."/>
            <person name="Xiao L."/>
            <person name="Anderson O.D."/>
            <person name="Ouyang S."/>
            <person name="Liang Y."/>
            <person name="Zimin A.V."/>
            <person name="Pertea G."/>
            <person name="Qi P."/>
            <person name="Bennetzen J.L."/>
            <person name="Dai X."/>
            <person name="Dawson M.W."/>
            <person name="Muller H.G."/>
            <person name="Kugler K."/>
            <person name="Rivarola-Duarte L."/>
            <person name="Spannagl M."/>
            <person name="Mayer K.F.X."/>
            <person name="Lu F.H."/>
            <person name="Bevan M.W."/>
            <person name="Leroy P."/>
            <person name="Li P."/>
            <person name="You F.M."/>
            <person name="Sun Q."/>
            <person name="Liu Z."/>
            <person name="Lyons E."/>
            <person name="Wicker T."/>
            <person name="Salzberg S.L."/>
            <person name="Devos K.M."/>
            <person name="Dvorak J."/>
        </authorList>
    </citation>
    <scope>NUCLEOTIDE SEQUENCE [LARGE SCALE GENOMIC DNA]</scope>
    <source>
        <strain evidence="3">cv. AL8/78</strain>
    </source>
</reference>
<feature type="domain" description="F-box" evidence="2">
    <location>
        <begin position="104"/>
        <end position="144"/>
    </location>
</feature>
<evidence type="ECO:0000256" key="1">
    <source>
        <dbReference type="SAM" id="MobiDB-lite"/>
    </source>
</evidence>
<reference evidence="4" key="1">
    <citation type="journal article" date="2014" name="Science">
        <title>Ancient hybridizations among the ancestral genomes of bread wheat.</title>
        <authorList>
            <consortium name="International Wheat Genome Sequencing Consortium,"/>
            <person name="Marcussen T."/>
            <person name="Sandve S.R."/>
            <person name="Heier L."/>
            <person name="Spannagl M."/>
            <person name="Pfeifer M."/>
            <person name="Jakobsen K.S."/>
            <person name="Wulff B.B."/>
            <person name="Steuernagel B."/>
            <person name="Mayer K.F."/>
            <person name="Olsen O.A."/>
        </authorList>
    </citation>
    <scope>NUCLEOTIDE SEQUENCE [LARGE SCALE GENOMIC DNA]</scope>
    <source>
        <strain evidence="4">cv. AL8/78</strain>
    </source>
</reference>
<feature type="compositionally biased region" description="Basic residues" evidence="1">
    <location>
        <begin position="1"/>
        <end position="30"/>
    </location>
</feature>
<reference evidence="4" key="2">
    <citation type="journal article" date="2017" name="Nat. Plants">
        <title>The Aegilops tauschii genome reveals multiple impacts of transposons.</title>
        <authorList>
            <person name="Zhao G."/>
            <person name="Zou C."/>
            <person name="Li K."/>
            <person name="Wang K."/>
            <person name="Li T."/>
            <person name="Gao L."/>
            <person name="Zhang X."/>
            <person name="Wang H."/>
            <person name="Yang Z."/>
            <person name="Liu X."/>
            <person name="Jiang W."/>
            <person name="Mao L."/>
            <person name="Kong X."/>
            <person name="Jiao Y."/>
            <person name="Jia J."/>
        </authorList>
    </citation>
    <scope>NUCLEOTIDE SEQUENCE [LARGE SCALE GENOMIC DNA]</scope>
    <source>
        <strain evidence="4">cv. AL8/78</strain>
    </source>
</reference>
<dbReference type="EnsemblPlants" id="AET6Gv20016100.1">
    <property type="protein sequence ID" value="AET6Gv20016100.1"/>
    <property type="gene ID" value="AET6Gv20016100"/>
</dbReference>
<evidence type="ECO:0000313" key="4">
    <source>
        <dbReference type="Proteomes" id="UP000015105"/>
    </source>
</evidence>
<sequence length="478" mass="54239">RFQTLSRRRSTQRRRPVASRRCSSRRRRAPPRPSCTQPRPSRTPPRLPLPPPFCPAPPSFALTLILSGDQRRRFGQACGRTNDSSMMSRRRRSSPATASPVEDENLLPEILLRLPPEPSSLPRASLVCRRWRSILSDPDFLKRFRRHHQKPPLLGFFRANSMSTEHQFIPVLDSPDRIPAARFSVPNNSNKHWNFIGCRHGLAILVNMWLRQVMVWDPLTGQQHRVACPPGLVFDPEVHLVYWEAAVMCADAEDGHVHGDCFSRPLKLVLIWVIGYRKAFACLYESASGLWGDIVSMESTDAMLGIRPGILVGSALCWVLCGGNVLVFDVQSQHLDLIKRPVDCPMNTTSYGFVQVLRMDDNRLGLAYLSKLTILLWERKSNCDGVVRWVFLQKSIQLEELFPHRMFSRSKKIIITGYDEDTNVIVLSTIGGVFMLQLYSMEIKRICKGGGLCLDNFHPYTNFYTTGALAGDSANLQM</sequence>
<keyword evidence="4" id="KW-1185">Reference proteome</keyword>
<reference evidence="3" key="5">
    <citation type="journal article" date="2021" name="G3 (Bethesda)">
        <title>Aegilops tauschii genome assembly Aet v5.0 features greater sequence contiguity and improved annotation.</title>
        <authorList>
            <person name="Wang L."/>
            <person name="Zhu T."/>
            <person name="Rodriguez J.C."/>
            <person name="Deal K.R."/>
            <person name="Dubcovsky J."/>
            <person name="McGuire P.E."/>
            <person name="Lux T."/>
            <person name="Spannagl M."/>
            <person name="Mayer K.F.X."/>
            <person name="Baldrich P."/>
            <person name="Meyers B.C."/>
            <person name="Huo N."/>
            <person name="Gu Y.Q."/>
            <person name="Zhou H."/>
            <person name="Devos K.M."/>
            <person name="Bennetzen J.L."/>
            <person name="Unver T."/>
            <person name="Budak H."/>
            <person name="Gulick P.J."/>
            <person name="Galiba G."/>
            <person name="Kalapos B."/>
            <person name="Nelson D.R."/>
            <person name="Li P."/>
            <person name="You F.M."/>
            <person name="Luo M.C."/>
            <person name="Dvorak J."/>
        </authorList>
    </citation>
    <scope>NUCLEOTIDE SEQUENCE [LARGE SCALE GENOMIC DNA]</scope>
    <source>
        <strain evidence="3">cv. AL8/78</strain>
    </source>
</reference>
<dbReference type="Gramene" id="AET6Gv20016100.1">
    <property type="protein sequence ID" value="AET6Gv20016100.1"/>
    <property type="gene ID" value="AET6Gv20016100"/>
</dbReference>
<name>A0A453MPE0_AEGTS</name>
<feature type="compositionally biased region" description="Pro residues" evidence="1">
    <location>
        <begin position="41"/>
        <end position="53"/>
    </location>
</feature>
<proteinExistence type="predicted"/>
<feature type="region of interest" description="Disordered" evidence="1">
    <location>
        <begin position="1"/>
        <end position="53"/>
    </location>
</feature>
<dbReference type="AlphaFoldDB" id="A0A453MPE0"/>
<dbReference type="SMART" id="SM00256">
    <property type="entry name" value="FBOX"/>
    <property type="match status" value="1"/>
</dbReference>
<protein>
    <recommendedName>
        <fullName evidence="2">F-box domain-containing protein</fullName>
    </recommendedName>
</protein>
<dbReference type="Pfam" id="PF00646">
    <property type="entry name" value="F-box"/>
    <property type="match status" value="1"/>
</dbReference>